<feature type="domain" description="CCHC-type" evidence="4">
    <location>
        <begin position="438"/>
        <end position="452"/>
    </location>
</feature>
<name>A0A7S3K3U9_9STRA</name>
<feature type="compositionally biased region" description="Low complexity" evidence="2">
    <location>
        <begin position="145"/>
        <end position="156"/>
    </location>
</feature>
<protein>
    <recommendedName>
        <fullName evidence="6">FHA domain-containing protein</fullName>
    </recommendedName>
</protein>
<keyword evidence="1" id="KW-0863">Zinc-finger</keyword>
<dbReference type="Gene3D" id="3.30.40.10">
    <property type="entry name" value="Zinc/RING finger domain, C3HC4 (zinc finger)"/>
    <property type="match status" value="1"/>
</dbReference>
<evidence type="ECO:0000256" key="1">
    <source>
        <dbReference type="PROSITE-ProRule" id="PRU00047"/>
    </source>
</evidence>
<dbReference type="InterPro" id="IPR013083">
    <property type="entry name" value="Znf_RING/FYVE/PHD"/>
</dbReference>
<dbReference type="SMART" id="SM00240">
    <property type="entry name" value="FHA"/>
    <property type="match status" value="1"/>
</dbReference>
<reference evidence="5" key="1">
    <citation type="submission" date="2021-01" db="EMBL/GenBank/DDBJ databases">
        <authorList>
            <person name="Corre E."/>
            <person name="Pelletier E."/>
            <person name="Niang G."/>
            <person name="Scheremetjew M."/>
            <person name="Finn R."/>
            <person name="Kale V."/>
            <person name="Holt S."/>
            <person name="Cochrane G."/>
            <person name="Meng A."/>
            <person name="Brown T."/>
            <person name="Cohen L."/>
        </authorList>
    </citation>
    <scope>NUCLEOTIDE SEQUENCE</scope>
    <source>
        <strain evidence="5">CCMP1510</strain>
    </source>
</reference>
<feature type="region of interest" description="Disordered" evidence="2">
    <location>
        <begin position="143"/>
        <end position="188"/>
    </location>
</feature>
<evidence type="ECO:0000256" key="2">
    <source>
        <dbReference type="SAM" id="MobiDB-lite"/>
    </source>
</evidence>
<evidence type="ECO:0000259" key="4">
    <source>
        <dbReference type="PROSITE" id="PS50158"/>
    </source>
</evidence>
<organism evidence="5">
    <name type="scientific">Aureoumbra lagunensis</name>
    <dbReference type="NCBI Taxonomy" id="44058"/>
    <lineage>
        <taxon>Eukaryota</taxon>
        <taxon>Sar</taxon>
        <taxon>Stramenopiles</taxon>
        <taxon>Ochrophyta</taxon>
        <taxon>Pelagophyceae</taxon>
        <taxon>Pelagomonadales</taxon>
        <taxon>Aureoumbra</taxon>
    </lineage>
</organism>
<evidence type="ECO:0008006" key="6">
    <source>
        <dbReference type="Google" id="ProtNLM"/>
    </source>
</evidence>
<keyword evidence="1" id="KW-0479">Metal-binding</keyword>
<keyword evidence="1" id="KW-0862">Zinc</keyword>
<dbReference type="GO" id="GO:0008270">
    <property type="term" value="F:zinc ion binding"/>
    <property type="evidence" value="ECO:0007669"/>
    <property type="project" value="UniProtKB-KW"/>
</dbReference>
<feature type="compositionally biased region" description="Basic residues" evidence="2">
    <location>
        <begin position="172"/>
        <end position="188"/>
    </location>
</feature>
<dbReference type="InterPro" id="IPR001878">
    <property type="entry name" value="Znf_CCHC"/>
</dbReference>
<proteinExistence type="predicted"/>
<dbReference type="InterPro" id="IPR000253">
    <property type="entry name" value="FHA_dom"/>
</dbReference>
<gene>
    <name evidence="5" type="ORF">ALAG00032_LOCUS12112</name>
</gene>
<feature type="compositionally biased region" description="Polar residues" evidence="2">
    <location>
        <begin position="157"/>
        <end position="167"/>
    </location>
</feature>
<dbReference type="PROSITE" id="PS50158">
    <property type="entry name" value="ZF_CCHC"/>
    <property type="match status" value="1"/>
</dbReference>
<dbReference type="GO" id="GO:0003676">
    <property type="term" value="F:nucleic acid binding"/>
    <property type="evidence" value="ECO:0007669"/>
    <property type="project" value="InterPro"/>
</dbReference>
<dbReference type="SUPFAM" id="SSF49879">
    <property type="entry name" value="SMAD/FHA domain"/>
    <property type="match status" value="1"/>
</dbReference>
<dbReference type="EMBL" id="HBIJ01018383">
    <property type="protein sequence ID" value="CAE0371330.1"/>
    <property type="molecule type" value="Transcribed_RNA"/>
</dbReference>
<dbReference type="Pfam" id="PF00498">
    <property type="entry name" value="FHA"/>
    <property type="match status" value="1"/>
</dbReference>
<accession>A0A7S3K3U9</accession>
<dbReference type="PROSITE" id="PS50006">
    <property type="entry name" value="FHA_DOMAIN"/>
    <property type="match status" value="1"/>
</dbReference>
<evidence type="ECO:0000313" key="5">
    <source>
        <dbReference type="EMBL" id="CAE0371330.1"/>
    </source>
</evidence>
<sequence length="468" mass="50937">MTREKKVNGACMVLSLRKKIVPSATLPARIVLDEKSSGTMIIGRSREDADVIIDVPKSKQRPACLMSRRHARLRRIENGVWTITDISKNGISINGIRLKIGVEHTLKEGDLVFFGGGPCNDASLGVSYYVEGTALVTPKAYIHRSSSSSTNNSETNQFYKTSRQVRQGNGEKKKKSYKSGGERKKKKSKIIHKALSSAMCVAADARATSANATLTAGLAEFKARTASATQALSCAACNKPLFSALLLGCGHLVDEACYLRAGIQQATLITSSSTSSTQQNTDYSFAFCCPVCGDRCTAPVRPASAIDSALEALLFEPKDIEERKQRLDALLQIRREARASCPAQGPVAELLLINHPHTCDAFFATIDDAFFHSHENIDETLEINDDSILACENHQVDNTSEFVHTYLDDANEALASSHLHPTMNHDNVATSTDNLILCDGCGELGHDQRNCPHRSDLSDFDDSASMEL</sequence>
<feature type="domain" description="FHA" evidence="3">
    <location>
        <begin position="40"/>
        <end position="98"/>
    </location>
</feature>
<dbReference type="AlphaFoldDB" id="A0A7S3K3U9"/>
<dbReference type="Gene3D" id="2.60.200.20">
    <property type="match status" value="1"/>
</dbReference>
<evidence type="ECO:0000259" key="3">
    <source>
        <dbReference type="PROSITE" id="PS50006"/>
    </source>
</evidence>
<dbReference type="InterPro" id="IPR008984">
    <property type="entry name" value="SMAD_FHA_dom_sf"/>
</dbReference>